<comment type="caution">
    <text evidence="1">The sequence shown here is derived from an EMBL/GenBank/DDBJ whole genome shotgun (WGS) entry which is preliminary data.</text>
</comment>
<feature type="non-terminal residue" evidence="1">
    <location>
        <position position="1"/>
    </location>
</feature>
<proteinExistence type="predicted"/>
<evidence type="ECO:0000313" key="1">
    <source>
        <dbReference type="EMBL" id="GMT01061.1"/>
    </source>
</evidence>
<reference evidence="1" key="1">
    <citation type="submission" date="2023-10" db="EMBL/GenBank/DDBJ databases">
        <title>Genome assembly of Pristionchus species.</title>
        <authorList>
            <person name="Yoshida K."/>
            <person name="Sommer R.J."/>
        </authorList>
    </citation>
    <scope>NUCLEOTIDE SEQUENCE</scope>
    <source>
        <strain evidence="1">RS0144</strain>
    </source>
</reference>
<evidence type="ECO:0000313" key="2">
    <source>
        <dbReference type="Proteomes" id="UP001432027"/>
    </source>
</evidence>
<gene>
    <name evidence="1" type="ORF">PENTCL1PPCAC_23235</name>
</gene>
<dbReference type="EMBL" id="BTSX01000005">
    <property type="protein sequence ID" value="GMT01061.1"/>
    <property type="molecule type" value="Genomic_DNA"/>
</dbReference>
<accession>A0AAV5U2I2</accession>
<protein>
    <submittedName>
        <fullName evidence="1">Uncharacterized protein</fullName>
    </submittedName>
</protein>
<keyword evidence="2" id="KW-1185">Reference proteome</keyword>
<sequence length="83" mass="9443">KVAILLLPSFLSDYTQEMFKSPPLKKSRNDVDDNCIRFIVNDISKLRENGEVYSGRKSIANFPWSVGVGMTTDDSLEAFLFCY</sequence>
<name>A0AAV5U2I2_9BILA</name>
<dbReference type="AlphaFoldDB" id="A0AAV5U2I2"/>
<organism evidence="1 2">
    <name type="scientific">Pristionchus entomophagus</name>
    <dbReference type="NCBI Taxonomy" id="358040"/>
    <lineage>
        <taxon>Eukaryota</taxon>
        <taxon>Metazoa</taxon>
        <taxon>Ecdysozoa</taxon>
        <taxon>Nematoda</taxon>
        <taxon>Chromadorea</taxon>
        <taxon>Rhabditida</taxon>
        <taxon>Rhabditina</taxon>
        <taxon>Diplogasteromorpha</taxon>
        <taxon>Diplogasteroidea</taxon>
        <taxon>Neodiplogasteridae</taxon>
        <taxon>Pristionchus</taxon>
    </lineage>
</organism>
<dbReference type="Proteomes" id="UP001432027">
    <property type="component" value="Unassembled WGS sequence"/>
</dbReference>